<evidence type="ECO:0000313" key="5">
    <source>
        <dbReference type="EMBL" id="ORY99871.1"/>
    </source>
</evidence>
<evidence type="ECO:0000256" key="4">
    <source>
        <dbReference type="SAM" id="Phobius"/>
    </source>
</evidence>
<gene>
    <name evidence="5" type="ORF">BCR43DRAFT_484428</name>
</gene>
<keyword evidence="2" id="KW-0677">Repeat</keyword>
<dbReference type="PANTHER" id="PTHR46093:SF3">
    <property type="entry name" value="ACYL-COA-BINDING DOMAIN-CONTAINING PROTEIN 4"/>
    <property type="match status" value="1"/>
</dbReference>
<keyword evidence="4" id="KW-0472">Membrane</keyword>
<dbReference type="Proteomes" id="UP000242180">
    <property type="component" value="Unassembled WGS sequence"/>
</dbReference>
<evidence type="ECO:0000256" key="3">
    <source>
        <dbReference type="SAM" id="MobiDB-lite"/>
    </source>
</evidence>
<feature type="transmembrane region" description="Helical" evidence="4">
    <location>
        <begin position="214"/>
        <end position="236"/>
    </location>
</feature>
<protein>
    <recommendedName>
        <fullName evidence="7">Galactose oxidase</fullName>
    </recommendedName>
</protein>
<organism evidence="5 6">
    <name type="scientific">Syncephalastrum racemosum</name>
    <name type="common">Filamentous fungus</name>
    <dbReference type="NCBI Taxonomy" id="13706"/>
    <lineage>
        <taxon>Eukaryota</taxon>
        <taxon>Fungi</taxon>
        <taxon>Fungi incertae sedis</taxon>
        <taxon>Mucoromycota</taxon>
        <taxon>Mucoromycotina</taxon>
        <taxon>Mucoromycetes</taxon>
        <taxon>Mucorales</taxon>
        <taxon>Syncephalastraceae</taxon>
        <taxon>Syncephalastrum</taxon>
    </lineage>
</organism>
<feature type="compositionally biased region" description="Acidic residues" evidence="3">
    <location>
        <begin position="183"/>
        <end position="193"/>
    </location>
</feature>
<feature type="compositionally biased region" description="Polar residues" evidence="3">
    <location>
        <begin position="271"/>
        <end position="294"/>
    </location>
</feature>
<feature type="region of interest" description="Disordered" evidence="3">
    <location>
        <begin position="242"/>
        <end position="300"/>
    </location>
</feature>
<dbReference type="PANTHER" id="PTHR46093">
    <property type="entry name" value="ACYL-COA-BINDING DOMAIN-CONTAINING PROTEIN 5"/>
    <property type="match status" value="1"/>
</dbReference>
<reference evidence="5 6" key="1">
    <citation type="submission" date="2016-07" db="EMBL/GenBank/DDBJ databases">
        <title>Pervasive Adenine N6-methylation of Active Genes in Fungi.</title>
        <authorList>
            <consortium name="DOE Joint Genome Institute"/>
            <person name="Mondo S.J."/>
            <person name="Dannebaum R.O."/>
            <person name="Kuo R.C."/>
            <person name="Labutti K."/>
            <person name="Haridas S."/>
            <person name="Kuo A."/>
            <person name="Salamov A."/>
            <person name="Ahrendt S.R."/>
            <person name="Lipzen A."/>
            <person name="Sullivan W."/>
            <person name="Andreopoulos W.B."/>
            <person name="Clum A."/>
            <person name="Lindquist E."/>
            <person name="Daum C."/>
            <person name="Ramamoorthy G.K."/>
            <person name="Gryganskyi A."/>
            <person name="Culley D."/>
            <person name="Magnuson J.K."/>
            <person name="James T.Y."/>
            <person name="O'Malley M.A."/>
            <person name="Stajich J.E."/>
            <person name="Spatafora J.W."/>
            <person name="Visel A."/>
            <person name="Grigoriev I.V."/>
        </authorList>
    </citation>
    <scope>NUCLEOTIDE SEQUENCE [LARGE SCALE GENOMIC DNA]</scope>
    <source>
        <strain evidence="5 6">NRRL 2496</strain>
    </source>
</reference>
<sequence length="300" mass="31760">MVQGQLFILGGKTAVVNGSSNDWIIRAADFQSVLVFDIKENKAITMATIGDPPDGTLGFSAVAAPDGTSIIIFGGHNPNATEFAPSQDVFLLDTCTLKWSKPSVGGNIPAARAGHQAVTYGNYMLVMLGYTDFNANDGHTYTNDISILDMSTWQWVDSINTQTTAPPSAQPSCRFTMPHMPDDGSDGGGDDGNELPYDPTVISNPNSSNVTAKAVGASLGVAGFLCIVGGFAFFLYRQRKDSRTPSPRWLPGALSRKAGKTQREAKANAASPINRTSQMSGADQQSQKSDTPLTSPHAVP</sequence>
<dbReference type="InterPro" id="IPR015915">
    <property type="entry name" value="Kelch-typ_b-propeller"/>
</dbReference>
<dbReference type="STRING" id="13706.A0A1X2HM22"/>
<dbReference type="Gene3D" id="2.120.10.80">
    <property type="entry name" value="Kelch-type beta propeller"/>
    <property type="match status" value="1"/>
</dbReference>
<keyword evidence="4" id="KW-0812">Transmembrane</keyword>
<name>A0A1X2HM22_SYNRA</name>
<keyword evidence="4" id="KW-1133">Transmembrane helix</keyword>
<dbReference type="OrthoDB" id="2307419at2759"/>
<dbReference type="Pfam" id="PF24681">
    <property type="entry name" value="Kelch_KLHDC2_KLHL20_DRC7"/>
    <property type="match status" value="1"/>
</dbReference>
<feature type="compositionally biased region" description="Polar residues" evidence="3">
    <location>
        <begin position="162"/>
        <end position="173"/>
    </location>
</feature>
<dbReference type="EMBL" id="MCGN01000002">
    <property type="protein sequence ID" value="ORY99871.1"/>
    <property type="molecule type" value="Genomic_DNA"/>
</dbReference>
<keyword evidence="6" id="KW-1185">Reference proteome</keyword>
<evidence type="ECO:0000256" key="1">
    <source>
        <dbReference type="ARBA" id="ARBA00022441"/>
    </source>
</evidence>
<evidence type="ECO:0008006" key="7">
    <source>
        <dbReference type="Google" id="ProtNLM"/>
    </source>
</evidence>
<proteinExistence type="predicted"/>
<feature type="region of interest" description="Disordered" evidence="3">
    <location>
        <begin position="162"/>
        <end position="205"/>
    </location>
</feature>
<dbReference type="InParanoid" id="A0A1X2HM22"/>
<comment type="caution">
    <text evidence="5">The sequence shown here is derived from an EMBL/GenBank/DDBJ whole genome shotgun (WGS) entry which is preliminary data.</text>
</comment>
<keyword evidence="1" id="KW-0880">Kelch repeat</keyword>
<dbReference type="SUPFAM" id="SSF117281">
    <property type="entry name" value="Kelch motif"/>
    <property type="match status" value="1"/>
</dbReference>
<evidence type="ECO:0000256" key="2">
    <source>
        <dbReference type="ARBA" id="ARBA00022737"/>
    </source>
</evidence>
<dbReference type="AlphaFoldDB" id="A0A1X2HM22"/>
<evidence type="ECO:0000313" key="6">
    <source>
        <dbReference type="Proteomes" id="UP000242180"/>
    </source>
</evidence>
<accession>A0A1X2HM22</accession>